<feature type="transmembrane region" description="Helical" evidence="1">
    <location>
        <begin position="501"/>
        <end position="519"/>
    </location>
</feature>
<name>A0AAE3EGR5_9SPIR</name>
<sequence length="595" mass="67114">MTETAKTLPVLLAHFIIGLCASLLWTFVSPAPESLIEPFILNHRLYEAFLLFIRFFPALMISGILLGYALSFGKAAEDPHVRWSPRFLKYLKGAFLLFLGCVAFQVILDEGVAPSLESSLIQYRSRSDDYREFIHLGISAESSGDYDEGERAALSALQIWKKSSEAEKLLESIRYSRADTAGRIAEVASVPVKPLDLIPPGADSFGVLELLKKTEQALEERDYFAAHYYAMKAWSLASDTDPNKIAAMDYAAHAWNEIGEGSSRFIDSEEKSVYSDKLAGYSALQSGDALRAYYIFSELQERIKSIDGRIDTDVDRFLVISLNALAETHFFIDETENARPFESSRDVFFTMHHPDGSADYVFVRGITYLRSSGRDMAYLRGFELVRLEKDGSIRFHFETPYAKMFAARGMDGKERPQVLLRAVSRESEGVTWRPIVKKGSPSEAESAIQVLDMPYDDFALVVSANRGIRTMQLADIIRFINRSELYGFPKHELSIELISRLSEPFLLMILAVFALVLAWRYRLGQNSLFKAWWVIAVPLFPFACIYAVETVRYLARIVISHIVQVFPSQPIILILAVLFAGLFGVSALFFAQRTE</sequence>
<keyword evidence="3" id="KW-1185">Reference proteome</keyword>
<keyword evidence="1" id="KW-0472">Membrane</keyword>
<feature type="transmembrane region" description="Helical" evidence="1">
    <location>
        <begin position="48"/>
        <end position="70"/>
    </location>
</feature>
<feature type="transmembrane region" description="Helical" evidence="1">
    <location>
        <begin position="531"/>
        <end position="548"/>
    </location>
</feature>
<organism evidence="2 3">
    <name type="scientific">Teretinema zuelzerae</name>
    <dbReference type="NCBI Taxonomy" id="156"/>
    <lineage>
        <taxon>Bacteria</taxon>
        <taxon>Pseudomonadati</taxon>
        <taxon>Spirochaetota</taxon>
        <taxon>Spirochaetia</taxon>
        <taxon>Spirochaetales</taxon>
        <taxon>Treponemataceae</taxon>
        <taxon>Teretinema</taxon>
    </lineage>
</organism>
<feature type="transmembrane region" description="Helical" evidence="1">
    <location>
        <begin position="7"/>
        <end position="28"/>
    </location>
</feature>
<dbReference type="AlphaFoldDB" id="A0AAE3EGR5"/>
<keyword evidence="1" id="KW-1133">Transmembrane helix</keyword>
<comment type="caution">
    <text evidence="2">The sequence shown here is derived from an EMBL/GenBank/DDBJ whole genome shotgun (WGS) entry which is preliminary data.</text>
</comment>
<accession>A0AAE3EGR5</accession>
<proteinExistence type="predicted"/>
<keyword evidence="1" id="KW-0812">Transmembrane</keyword>
<dbReference type="EMBL" id="JAINWA010000001">
    <property type="protein sequence ID" value="MCD1654202.1"/>
    <property type="molecule type" value="Genomic_DNA"/>
</dbReference>
<feature type="transmembrane region" description="Helical" evidence="1">
    <location>
        <begin position="568"/>
        <end position="591"/>
    </location>
</feature>
<reference evidence="2" key="1">
    <citation type="submission" date="2021-08" db="EMBL/GenBank/DDBJ databases">
        <title>Comparative analyses of Brucepasteria parasyntrophica and Teretinema zuelzerae.</title>
        <authorList>
            <person name="Song Y."/>
            <person name="Brune A."/>
        </authorList>
    </citation>
    <scope>NUCLEOTIDE SEQUENCE</scope>
    <source>
        <strain evidence="2">DSM 1903</strain>
    </source>
</reference>
<gene>
    <name evidence="2" type="ORF">K7J14_05740</name>
</gene>
<dbReference type="RefSeq" id="WP_230754201.1">
    <property type="nucleotide sequence ID" value="NZ_JAINWA010000001.1"/>
</dbReference>
<evidence type="ECO:0000313" key="3">
    <source>
        <dbReference type="Proteomes" id="UP001198163"/>
    </source>
</evidence>
<dbReference type="Proteomes" id="UP001198163">
    <property type="component" value="Unassembled WGS sequence"/>
</dbReference>
<evidence type="ECO:0000256" key="1">
    <source>
        <dbReference type="SAM" id="Phobius"/>
    </source>
</evidence>
<evidence type="ECO:0000313" key="2">
    <source>
        <dbReference type="EMBL" id="MCD1654202.1"/>
    </source>
</evidence>
<feature type="transmembrane region" description="Helical" evidence="1">
    <location>
        <begin position="90"/>
        <end position="108"/>
    </location>
</feature>
<protein>
    <submittedName>
        <fullName evidence="2">Uncharacterized protein</fullName>
    </submittedName>
</protein>